<dbReference type="SMART" id="SM00530">
    <property type="entry name" value="HTH_XRE"/>
    <property type="match status" value="1"/>
</dbReference>
<feature type="compositionally biased region" description="Polar residues" evidence="2">
    <location>
        <begin position="153"/>
        <end position="166"/>
    </location>
</feature>
<reference evidence="4 5" key="1">
    <citation type="submission" date="2020-11" db="EMBL/GenBank/DDBJ databases">
        <title>Amino acid is mineralized and recycled by bacteria in oceanic microbiome.</title>
        <authorList>
            <person name="Zheng L.Y."/>
        </authorList>
    </citation>
    <scope>NUCLEOTIDE SEQUENCE [LARGE SCALE GENOMIC DNA]</scope>
    <source>
        <strain evidence="4 5">A32-1</strain>
    </source>
</reference>
<dbReference type="Proteomes" id="UP000594480">
    <property type="component" value="Chromosome"/>
</dbReference>
<dbReference type="PANTHER" id="PTHR46797:SF1">
    <property type="entry name" value="METHYLPHOSPHONATE SYNTHASE"/>
    <property type="match status" value="1"/>
</dbReference>
<dbReference type="InterPro" id="IPR027843">
    <property type="entry name" value="DUF4440"/>
</dbReference>
<feature type="compositionally biased region" description="Low complexity" evidence="2">
    <location>
        <begin position="172"/>
        <end position="183"/>
    </location>
</feature>
<dbReference type="InterPro" id="IPR010982">
    <property type="entry name" value="Lambda_DNA-bd_dom_sf"/>
</dbReference>
<evidence type="ECO:0000256" key="1">
    <source>
        <dbReference type="ARBA" id="ARBA00023125"/>
    </source>
</evidence>
<feature type="compositionally biased region" description="Low complexity" evidence="2">
    <location>
        <begin position="1"/>
        <end position="16"/>
    </location>
</feature>
<keyword evidence="1" id="KW-0238">DNA-binding</keyword>
<dbReference type="CDD" id="cd00093">
    <property type="entry name" value="HTH_XRE"/>
    <property type="match status" value="1"/>
</dbReference>
<protein>
    <submittedName>
        <fullName evidence="4">Helix-turn-helix domain-containing protein</fullName>
    </submittedName>
</protein>
<dbReference type="GO" id="GO:0005829">
    <property type="term" value="C:cytosol"/>
    <property type="evidence" value="ECO:0007669"/>
    <property type="project" value="TreeGrafter"/>
</dbReference>
<evidence type="ECO:0000259" key="3">
    <source>
        <dbReference type="PROSITE" id="PS50943"/>
    </source>
</evidence>
<feature type="region of interest" description="Disordered" evidence="2">
    <location>
        <begin position="1"/>
        <end position="55"/>
    </location>
</feature>
<dbReference type="Gene3D" id="1.10.260.40">
    <property type="entry name" value="lambda repressor-like DNA-binding domains"/>
    <property type="match status" value="1"/>
</dbReference>
<dbReference type="InterPro" id="IPR001387">
    <property type="entry name" value="Cro/C1-type_HTH"/>
</dbReference>
<dbReference type="GO" id="GO:0003700">
    <property type="term" value="F:DNA-binding transcription factor activity"/>
    <property type="evidence" value="ECO:0007669"/>
    <property type="project" value="TreeGrafter"/>
</dbReference>
<dbReference type="PANTHER" id="PTHR46797">
    <property type="entry name" value="HTH-TYPE TRANSCRIPTIONAL REGULATOR"/>
    <property type="match status" value="1"/>
</dbReference>
<dbReference type="Pfam" id="PF14534">
    <property type="entry name" value="DUF4440"/>
    <property type="match status" value="1"/>
</dbReference>
<dbReference type="InterPro" id="IPR032710">
    <property type="entry name" value="NTF2-like_dom_sf"/>
</dbReference>
<dbReference type="InterPro" id="IPR050807">
    <property type="entry name" value="TransReg_Diox_bact_type"/>
</dbReference>
<name>A0A7S8RHU2_9MICO</name>
<gene>
    <name evidence="4" type="ORF">IT882_00565</name>
</gene>
<organism evidence="4 5">
    <name type="scientific">Microbacterium schleiferi</name>
    <dbReference type="NCBI Taxonomy" id="69362"/>
    <lineage>
        <taxon>Bacteria</taxon>
        <taxon>Bacillati</taxon>
        <taxon>Actinomycetota</taxon>
        <taxon>Actinomycetes</taxon>
        <taxon>Micrococcales</taxon>
        <taxon>Microbacteriaceae</taxon>
        <taxon>Microbacterium</taxon>
    </lineage>
</organism>
<keyword evidence="5" id="KW-1185">Reference proteome</keyword>
<dbReference type="KEGG" id="msf:IT882_00565"/>
<dbReference type="SUPFAM" id="SSF54427">
    <property type="entry name" value="NTF2-like"/>
    <property type="match status" value="1"/>
</dbReference>
<dbReference type="AlphaFoldDB" id="A0A7S8RHU2"/>
<evidence type="ECO:0000256" key="2">
    <source>
        <dbReference type="SAM" id="MobiDB-lite"/>
    </source>
</evidence>
<feature type="region of interest" description="Disordered" evidence="2">
    <location>
        <begin position="107"/>
        <end position="202"/>
    </location>
</feature>
<dbReference type="Gene3D" id="3.10.450.50">
    <property type="match status" value="1"/>
</dbReference>
<dbReference type="SUPFAM" id="SSF47413">
    <property type="entry name" value="lambda repressor-like DNA-binding domains"/>
    <property type="match status" value="1"/>
</dbReference>
<sequence>MASPISWAPSPPSSHAGRMRAAPYPGAVSTPARTSADGPSAASDETQIGVGIGRQVRQARTEKKLSMRALASAAEISQPFLSQIESGQTMPSLLTLYRIANALDISPSALLPTDPDPRSSTSRGQRMPRGCRSLRHPTPPTPASSTPVRPRCRSTSSAPASRSGTGSRRMAKSSTTSSKAPSRSRSKDSGSGNSAPGMPWRIPVRCGTGGTFAGWVGPGRVRLHRRGVGDSRQFLAPLCESSCMELDEIRRAEIELLTSAVRRDSALLGELLHPEFVEVGRSGRLWSRDETIAALAHEPDRDTPATSEWAFQSVAPGFTLVTYVISRPEGDSRHSSLWTMRDGELQIRFHQGTFISPSG</sequence>
<evidence type="ECO:0000313" key="5">
    <source>
        <dbReference type="Proteomes" id="UP000594480"/>
    </source>
</evidence>
<accession>A0A7S8RHU2</accession>
<dbReference type="PROSITE" id="PS50943">
    <property type="entry name" value="HTH_CROC1"/>
    <property type="match status" value="1"/>
</dbReference>
<proteinExistence type="predicted"/>
<dbReference type="EMBL" id="CP064760">
    <property type="protein sequence ID" value="QPE04701.1"/>
    <property type="molecule type" value="Genomic_DNA"/>
</dbReference>
<dbReference type="GO" id="GO:0003677">
    <property type="term" value="F:DNA binding"/>
    <property type="evidence" value="ECO:0007669"/>
    <property type="project" value="UniProtKB-KW"/>
</dbReference>
<feature type="domain" description="HTH cro/C1-type" evidence="3">
    <location>
        <begin position="56"/>
        <end position="110"/>
    </location>
</feature>
<evidence type="ECO:0000313" key="4">
    <source>
        <dbReference type="EMBL" id="QPE04701.1"/>
    </source>
</evidence>
<dbReference type="Pfam" id="PF01381">
    <property type="entry name" value="HTH_3"/>
    <property type="match status" value="1"/>
</dbReference>